<sequence length="135" mass="15279">MQVPFAVWHRETPAYSQLRTFGCAVLAYVDKVERKKMDPKAREAIFVGYSREQRGYRLLDSKTNQAFYSHTAVFYESKPGRVFTGQIHPESSTTEYLGVDDGVMENIPSILEAAHNDRIGGAEDEEHQHLGDVEG</sequence>
<reference evidence="2" key="1">
    <citation type="submission" date="2020-03" db="EMBL/GenBank/DDBJ databases">
        <title>Hybrid Assembly of Korean Phytophthora infestans isolates.</title>
        <authorList>
            <person name="Prokchorchik M."/>
            <person name="Lee Y."/>
            <person name="Seo J."/>
            <person name="Cho J.-H."/>
            <person name="Park Y.-E."/>
            <person name="Jang D.-C."/>
            <person name="Im J.-S."/>
            <person name="Choi J.-G."/>
            <person name="Park H.-J."/>
            <person name="Lee G.-B."/>
            <person name="Lee Y.-G."/>
            <person name="Hong S.-Y."/>
            <person name="Cho K."/>
            <person name="Sohn K.H."/>
        </authorList>
    </citation>
    <scope>NUCLEOTIDE SEQUENCE</scope>
    <source>
        <strain evidence="2">KR_2_A2</strain>
    </source>
</reference>
<proteinExistence type="predicted"/>
<comment type="caution">
    <text evidence="2">The sequence shown here is derived from an EMBL/GenBank/DDBJ whole genome shotgun (WGS) entry which is preliminary data.</text>
</comment>
<dbReference type="AlphaFoldDB" id="A0A8S9VBC2"/>
<evidence type="ECO:0000313" key="2">
    <source>
        <dbReference type="EMBL" id="KAF4149477.1"/>
    </source>
</evidence>
<dbReference type="InterPro" id="IPR057670">
    <property type="entry name" value="SH3_retrovirus"/>
</dbReference>
<dbReference type="Proteomes" id="UP000704712">
    <property type="component" value="Unassembled WGS sequence"/>
</dbReference>
<gene>
    <name evidence="2" type="ORF">GN958_ATG01292</name>
</gene>
<dbReference type="Pfam" id="PF25597">
    <property type="entry name" value="SH3_retrovirus"/>
    <property type="match status" value="1"/>
</dbReference>
<accession>A0A8S9VBC2</accession>
<feature type="domain" description="Retroviral polymerase SH3-like" evidence="1">
    <location>
        <begin position="23"/>
        <end position="79"/>
    </location>
</feature>
<dbReference type="EMBL" id="JAACNO010000165">
    <property type="protein sequence ID" value="KAF4149477.1"/>
    <property type="molecule type" value="Genomic_DNA"/>
</dbReference>
<evidence type="ECO:0000259" key="1">
    <source>
        <dbReference type="Pfam" id="PF25597"/>
    </source>
</evidence>
<name>A0A8S9VBC2_PHYIN</name>
<organism evidence="2 3">
    <name type="scientific">Phytophthora infestans</name>
    <name type="common">Potato late blight agent</name>
    <name type="synonym">Botrytis infestans</name>
    <dbReference type="NCBI Taxonomy" id="4787"/>
    <lineage>
        <taxon>Eukaryota</taxon>
        <taxon>Sar</taxon>
        <taxon>Stramenopiles</taxon>
        <taxon>Oomycota</taxon>
        <taxon>Peronosporomycetes</taxon>
        <taxon>Peronosporales</taxon>
        <taxon>Peronosporaceae</taxon>
        <taxon>Phytophthora</taxon>
    </lineage>
</organism>
<evidence type="ECO:0000313" key="3">
    <source>
        <dbReference type="Proteomes" id="UP000704712"/>
    </source>
</evidence>
<protein>
    <recommendedName>
        <fullName evidence="1">Retroviral polymerase SH3-like domain-containing protein</fullName>
    </recommendedName>
</protein>